<protein>
    <submittedName>
        <fullName evidence="1">Uncharacterized protein</fullName>
    </submittedName>
</protein>
<name>F4PPN0_CACFS</name>
<dbReference type="GeneID" id="14874351"/>
<evidence type="ECO:0000313" key="1">
    <source>
        <dbReference type="EMBL" id="EGG22343.1"/>
    </source>
</evidence>
<organism evidence="1 2">
    <name type="scientific">Cavenderia fasciculata</name>
    <name type="common">Slime mold</name>
    <name type="synonym">Dictyostelium fasciculatum</name>
    <dbReference type="NCBI Taxonomy" id="261658"/>
    <lineage>
        <taxon>Eukaryota</taxon>
        <taxon>Amoebozoa</taxon>
        <taxon>Evosea</taxon>
        <taxon>Eumycetozoa</taxon>
        <taxon>Dictyostelia</taxon>
        <taxon>Acytosteliales</taxon>
        <taxon>Cavenderiaceae</taxon>
        <taxon>Cavenderia</taxon>
    </lineage>
</organism>
<accession>F4PPN0</accession>
<evidence type="ECO:0000313" key="2">
    <source>
        <dbReference type="Proteomes" id="UP000007797"/>
    </source>
</evidence>
<reference evidence="2" key="1">
    <citation type="journal article" date="2011" name="Genome Res.">
        <title>Phylogeny-wide analysis of social amoeba genomes highlights ancient origins for complex intercellular communication.</title>
        <authorList>
            <person name="Heidel A.J."/>
            <person name="Lawal H.M."/>
            <person name="Felder M."/>
            <person name="Schilde C."/>
            <person name="Helps N.R."/>
            <person name="Tunggal B."/>
            <person name="Rivero F."/>
            <person name="John U."/>
            <person name="Schleicher M."/>
            <person name="Eichinger L."/>
            <person name="Platzer M."/>
            <person name="Noegel A.A."/>
            <person name="Schaap P."/>
            <person name="Gloeckner G."/>
        </authorList>
    </citation>
    <scope>NUCLEOTIDE SEQUENCE [LARGE SCALE GENOMIC DNA]</scope>
    <source>
        <strain evidence="2">SH3</strain>
    </source>
</reference>
<dbReference type="RefSeq" id="XP_004360194.1">
    <property type="nucleotide sequence ID" value="XM_004360137.1"/>
</dbReference>
<gene>
    <name evidence="1" type="ORF">DFA_04461</name>
</gene>
<dbReference type="EMBL" id="GL883009">
    <property type="protein sequence ID" value="EGG22343.1"/>
    <property type="molecule type" value="Genomic_DNA"/>
</dbReference>
<dbReference type="AlphaFoldDB" id="F4PPN0"/>
<proteinExistence type="predicted"/>
<dbReference type="Proteomes" id="UP000007797">
    <property type="component" value="Unassembled WGS sequence"/>
</dbReference>
<sequence length="200" mass="24097">MMISFGNNYVLQDGKVYQFYHMNTKSKRVKLIQYQIQRFIKTGFSEVVDLLEKDCFKIDAWNNLFKSRYNRTYHLRVLKEEILPVCFDYLEQWEDSRENQINLVKTMKVLDEKRLDDYRKEKSKEEVYLLESVVYSLISLYNDENNGQYLVDGYLMSLSRKKIKFQFHFISDSWEEIKIGSFSMDSQNTDEGLESHLICF</sequence>
<dbReference type="KEGG" id="dfa:DFA_04461"/>
<keyword evidence="2" id="KW-1185">Reference proteome</keyword>